<keyword evidence="5" id="KW-1185">Reference proteome</keyword>
<dbReference type="AlphaFoldDB" id="A0A2N6T2P3"/>
<accession>A0A2N6T2P3</accession>
<name>A0A2N6T2P3_9CORY</name>
<evidence type="ECO:0000313" key="5">
    <source>
        <dbReference type="Proteomes" id="UP000235836"/>
    </source>
</evidence>
<feature type="chain" id="PRO_5038925085" evidence="2">
    <location>
        <begin position="18"/>
        <end position="178"/>
    </location>
</feature>
<evidence type="ECO:0000256" key="2">
    <source>
        <dbReference type="SAM" id="SignalP"/>
    </source>
</evidence>
<evidence type="ECO:0000313" key="4">
    <source>
        <dbReference type="EMBL" id="PMC63552.1"/>
    </source>
</evidence>
<dbReference type="RefSeq" id="WP_102724552.1">
    <property type="nucleotide sequence ID" value="NZ_PNHG01000027.1"/>
</dbReference>
<comment type="caution">
    <text evidence="4">The sequence shown here is derived from an EMBL/GenBank/DDBJ whole genome shotgun (WGS) entry which is preliminary data.</text>
</comment>
<protein>
    <submittedName>
        <fullName evidence="4">DUF2020 domain-containing protein</fullName>
    </submittedName>
</protein>
<feature type="compositionally biased region" description="Pro residues" evidence="1">
    <location>
        <begin position="36"/>
        <end position="46"/>
    </location>
</feature>
<feature type="domain" description="DUF2020" evidence="3">
    <location>
        <begin position="53"/>
        <end position="178"/>
    </location>
</feature>
<feature type="region of interest" description="Disordered" evidence="1">
    <location>
        <begin position="24"/>
        <end position="53"/>
    </location>
</feature>
<dbReference type="InterPro" id="IPR016123">
    <property type="entry name" value="Mog1/PsbP_a/b/a-sand"/>
</dbReference>
<sequence>MWRSLPVVLLFTAVALAGCAPNETSQESSELIDVPPTSPISLPPEEPLSTTPGPCPYLDVGFVEQANGQRVTGTGTDDRFDPPACVFLTYGDEPQLEVTVHHTGSVAEARAVVDRAAPVDSTSLADSPAGWSGGRSGGEHGAIYAVSKETVAVVVRSNQAESVKAQAVAEEAITNLDL</sequence>
<dbReference type="InterPro" id="IPR018567">
    <property type="entry name" value="DUF2020"/>
</dbReference>
<proteinExistence type="predicted"/>
<dbReference type="EMBL" id="PNHG01000027">
    <property type="protein sequence ID" value="PMC63552.1"/>
    <property type="molecule type" value="Genomic_DNA"/>
</dbReference>
<keyword evidence="2" id="KW-0732">Signal</keyword>
<dbReference type="PROSITE" id="PS51257">
    <property type="entry name" value="PROKAR_LIPOPROTEIN"/>
    <property type="match status" value="1"/>
</dbReference>
<evidence type="ECO:0000256" key="1">
    <source>
        <dbReference type="SAM" id="MobiDB-lite"/>
    </source>
</evidence>
<organism evidence="4 5">
    <name type="scientific">Corynebacterium tuscaniense</name>
    <dbReference type="NCBI Taxonomy" id="302449"/>
    <lineage>
        <taxon>Bacteria</taxon>
        <taxon>Bacillati</taxon>
        <taxon>Actinomycetota</taxon>
        <taxon>Actinomycetes</taxon>
        <taxon>Mycobacteriales</taxon>
        <taxon>Corynebacteriaceae</taxon>
        <taxon>Corynebacterium</taxon>
    </lineage>
</organism>
<feature type="signal peptide" evidence="2">
    <location>
        <begin position="1"/>
        <end position="17"/>
    </location>
</feature>
<dbReference type="Pfam" id="PF09449">
    <property type="entry name" value="DUF2020"/>
    <property type="match status" value="1"/>
</dbReference>
<evidence type="ECO:0000259" key="3">
    <source>
        <dbReference type="Pfam" id="PF09449"/>
    </source>
</evidence>
<dbReference type="Gene3D" id="3.40.1000.10">
    <property type="entry name" value="Mog1/PsbP, alpha/beta/alpha sandwich"/>
    <property type="match status" value="1"/>
</dbReference>
<gene>
    <name evidence="4" type="ORF">CJ203_10550</name>
</gene>
<dbReference type="SUPFAM" id="SSF55724">
    <property type="entry name" value="Mog1p/PsbP-like"/>
    <property type="match status" value="1"/>
</dbReference>
<dbReference type="Proteomes" id="UP000235836">
    <property type="component" value="Unassembled WGS sequence"/>
</dbReference>
<reference evidence="4 5" key="1">
    <citation type="submission" date="2017-09" db="EMBL/GenBank/DDBJ databases">
        <title>Bacterial strain isolated from the female urinary microbiota.</title>
        <authorList>
            <person name="Thomas-White K."/>
            <person name="Kumar N."/>
            <person name="Forster S."/>
            <person name="Putonti C."/>
            <person name="Lawley T."/>
            <person name="Wolfe A.J."/>
        </authorList>
    </citation>
    <scope>NUCLEOTIDE SEQUENCE [LARGE SCALE GENOMIC DNA]</scope>
    <source>
        <strain evidence="4 5">UMB0792</strain>
    </source>
</reference>